<dbReference type="RefSeq" id="WP_190718466.1">
    <property type="nucleotide sequence ID" value="NZ_JACJSW010000029.1"/>
</dbReference>
<organism evidence="2 3">
    <name type="scientific">Microcystis flos-aquae FACHB-1344</name>
    <dbReference type="NCBI Taxonomy" id="2692899"/>
    <lineage>
        <taxon>Bacteria</taxon>
        <taxon>Bacillati</taxon>
        <taxon>Cyanobacteriota</taxon>
        <taxon>Cyanophyceae</taxon>
        <taxon>Oscillatoriophycideae</taxon>
        <taxon>Chroococcales</taxon>
        <taxon>Microcystaceae</taxon>
        <taxon>Microcystis</taxon>
    </lineage>
</organism>
<dbReference type="Proteomes" id="UP000636187">
    <property type="component" value="Unassembled WGS sequence"/>
</dbReference>
<gene>
    <name evidence="2" type="ORF">H6G48_01715</name>
</gene>
<evidence type="ECO:0000313" key="2">
    <source>
        <dbReference type="EMBL" id="MBD2620482.1"/>
    </source>
</evidence>
<dbReference type="EMBL" id="JACJSW010000029">
    <property type="protein sequence ID" value="MBD2620482.1"/>
    <property type="molecule type" value="Genomic_DNA"/>
</dbReference>
<evidence type="ECO:0000256" key="1">
    <source>
        <dbReference type="SAM" id="Phobius"/>
    </source>
</evidence>
<feature type="transmembrane region" description="Helical" evidence="1">
    <location>
        <begin position="201"/>
        <end position="221"/>
    </location>
</feature>
<comment type="caution">
    <text evidence="2">The sequence shown here is derived from an EMBL/GenBank/DDBJ whole genome shotgun (WGS) entry which is preliminary data.</text>
</comment>
<sequence length="311" mass="34929">MEPSKSEINPNQPKPDLSVTNTGVKDFIIFCWVVFLFTISILAIGGNISRLVELLSGITEKAISSNKNESCNSQKVSTPTDYLNCYIDTKYAGKFSDEIPPIGTVLDLLQVNTSWRETTQKQQDDRKQEDYIILFEIVETKLKALAANDLQDININQLTISNDILPAKFRGSQFQSKDILIPLEAQNWLITEKNQRRRLKLVDTFGLLIMLGALGSIIFLIREHIDPKKETPIRSYFYKPIFGILLAIATFVVNLSVNGLTSTARVEDLRTEGILLLAFAAGLLSDQTYERLTKAANQDFQTNDRSPAPPK</sequence>
<keyword evidence="1" id="KW-0472">Membrane</keyword>
<keyword evidence="1" id="KW-0812">Transmembrane</keyword>
<feature type="transmembrane region" description="Helical" evidence="1">
    <location>
        <begin position="241"/>
        <end position="260"/>
    </location>
</feature>
<proteinExistence type="predicted"/>
<name>A0ABR8HN03_9CHRO</name>
<feature type="transmembrane region" description="Helical" evidence="1">
    <location>
        <begin position="27"/>
        <end position="48"/>
    </location>
</feature>
<reference evidence="2 3" key="1">
    <citation type="journal article" date="2020" name="ISME J.">
        <title>Comparative genomics reveals insights into cyanobacterial evolution and habitat adaptation.</title>
        <authorList>
            <person name="Chen M.Y."/>
            <person name="Teng W.K."/>
            <person name="Zhao L."/>
            <person name="Hu C.X."/>
            <person name="Zhou Y.K."/>
            <person name="Han B.P."/>
            <person name="Song L.R."/>
            <person name="Shu W.S."/>
        </authorList>
    </citation>
    <scope>NUCLEOTIDE SEQUENCE [LARGE SCALE GENOMIC DNA]</scope>
    <source>
        <strain evidence="2 3">FACHB-1344</strain>
    </source>
</reference>
<accession>A0ABR8HN03</accession>
<keyword evidence="3" id="KW-1185">Reference proteome</keyword>
<protein>
    <submittedName>
        <fullName evidence="2">Uncharacterized protein</fullName>
    </submittedName>
</protein>
<keyword evidence="1" id="KW-1133">Transmembrane helix</keyword>
<evidence type="ECO:0000313" key="3">
    <source>
        <dbReference type="Proteomes" id="UP000636187"/>
    </source>
</evidence>